<dbReference type="AlphaFoldDB" id="A0A6A6V4N6"/>
<dbReference type="OrthoDB" id="9976870at2759"/>
<feature type="domain" description="Cupin type-2" evidence="1">
    <location>
        <begin position="34"/>
        <end position="90"/>
    </location>
</feature>
<feature type="non-terminal residue" evidence="2">
    <location>
        <position position="1"/>
    </location>
</feature>
<dbReference type="SUPFAM" id="SSF51182">
    <property type="entry name" value="RmlC-like cupins"/>
    <property type="match status" value="1"/>
</dbReference>
<dbReference type="InterPro" id="IPR013096">
    <property type="entry name" value="Cupin_2"/>
</dbReference>
<evidence type="ECO:0000313" key="2">
    <source>
        <dbReference type="EMBL" id="KAF2744281.1"/>
    </source>
</evidence>
<gene>
    <name evidence="2" type="ORF">M011DRAFT_449808</name>
</gene>
<keyword evidence="3" id="KW-1185">Reference proteome</keyword>
<organism evidence="2 3">
    <name type="scientific">Sporormia fimetaria CBS 119925</name>
    <dbReference type="NCBI Taxonomy" id="1340428"/>
    <lineage>
        <taxon>Eukaryota</taxon>
        <taxon>Fungi</taxon>
        <taxon>Dikarya</taxon>
        <taxon>Ascomycota</taxon>
        <taxon>Pezizomycotina</taxon>
        <taxon>Dothideomycetes</taxon>
        <taxon>Pleosporomycetidae</taxon>
        <taxon>Pleosporales</taxon>
        <taxon>Sporormiaceae</taxon>
        <taxon>Sporormia</taxon>
    </lineage>
</organism>
<dbReference type="Proteomes" id="UP000799440">
    <property type="component" value="Unassembled WGS sequence"/>
</dbReference>
<dbReference type="EMBL" id="MU006590">
    <property type="protein sequence ID" value="KAF2744281.1"/>
    <property type="molecule type" value="Genomic_DNA"/>
</dbReference>
<evidence type="ECO:0000313" key="3">
    <source>
        <dbReference type="Proteomes" id="UP000799440"/>
    </source>
</evidence>
<protein>
    <recommendedName>
        <fullName evidence="1">Cupin type-2 domain-containing protein</fullName>
    </recommendedName>
</protein>
<proteinExistence type="predicted"/>
<dbReference type="InterPro" id="IPR011051">
    <property type="entry name" value="RmlC_Cupin_sf"/>
</dbReference>
<dbReference type="Gene3D" id="2.60.120.10">
    <property type="entry name" value="Jelly Rolls"/>
    <property type="match status" value="1"/>
</dbReference>
<dbReference type="InterPro" id="IPR014710">
    <property type="entry name" value="RmlC-like_jellyroll"/>
</dbReference>
<sequence>MSAFKGAIIVKECQSSDNRAFSFDTTFYLDHPRLIKVASGEKPPLHFHPYQEEYIEVTEGELAVEVEGREYILTPSDGEFLIRPWTNHRLYPVMPTAGSDGPRKSRFLLSGEDTKDAFKLDKVFFQNWYAYQDEIVVRGKKVDLIQVMNMFDAGGSYLSLPAWVPFRNRLAQIMGIVVGRWIGGLLGYQPFHREWTSDWDAACAKMETSPFLRRFADRIKKD</sequence>
<reference evidence="2" key="1">
    <citation type="journal article" date="2020" name="Stud. Mycol.">
        <title>101 Dothideomycetes genomes: a test case for predicting lifestyles and emergence of pathogens.</title>
        <authorList>
            <person name="Haridas S."/>
            <person name="Albert R."/>
            <person name="Binder M."/>
            <person name="Bloem J."/>
            <person name="Labutti K."/>
            <person name="Salamov A."/>
            <person name="Andreopoulos B."/>
            <person name="Baker S."/>
            <person name="Barry K."/>
            <person name="Bills G."/>
            <person name="Bluhm B."/>
            <person name="Cannon C."/>
            <person name="Castanera R."/>
            <person name="Culley D."/>
            <person name="Daum C."/>
            <person name="Ezra D."/>
            <person name="Gonzalez J."/>
            <person name="Henrissat B."/>
            <person name="Kuo A."/>
            <person name="Liang C."/>
            <person name="Lipzen A."/>
            <person name="Lutzoni F."/>
            <person name="Magnuson J."/>
            <person name="Mondo S."/>
            <person name="Nolan M."/>
            <person name="Ohm R."/>
            <person name="Pangilinan J."/>
            <person name="Park H.-J."/>
            <person name="Ramirez L."/>
            <person name="Alfaro M."/>
            <person name="Sun H."/>
            <person name="Tritt A."/>
            <person name="Yoshinaga Y."/>
            <person name="Zwiers L.-H."/>
            <person name="Turgeon B."/>
            <person name="Goodwin S."/>
            <person name="Spatafora J."/>
            <person name="Crous P."/>
            <person name="Grigoriev I."/>
        </authorList>
    </citation>
    <scope>NUCLEOTIDE SEQUENCE</scope>
    <source>
        <strain evidence="2">CBS 119925</strain>
    </source>
</reference>
<accession>A0A6A6V4N6</accession>
<evidence type="ECO:0000259" key="1">
    <source>
        <dbReference type="Pfam" id="PF07883"/>
    </source>
</evidence>
<dbReference type="Pfam" id="PF07883">
    <property type="entry name" value="Cupin_2"/>
    <property type="match status" value="1"/>
</dbReference>
<name>A0A6A6V4N6_9PLEO</name>